<evidence type="ECO:0000259" key="9">
    <source>
        <dbReference type="PROSITE" id="PS50156"/>
    </source>
</evidence>
<dbReference type="GO" id="GO:0018996">
    <property type="term" value="P:molting cycle, collagen and cuticulin-based cuticle"/>
    <property type="evidence" value="ECO:0007669"/>
    <property type="project" value="TreeGrafter"/>
</dbReference>
<feature type="transmembrane region" description="Helical" evidence="8">
    <location>
        <begin position="494"/>
        <end position="514"/>
    </location>
</feature>
<evidence type="ECO:0000313" key="11">
    <source>
        <dbReference type="Proteomes" id="UP000614601"/>
    </source>
</evidence>
<dbReference type="GO" id="GO:0030659">
    <property type="term" value="C:cytoplasmic vesicle membrane"/>
    <property type="evidence" value="ECO:0007669"/>
    <property type="project" value="TreeGrafter"/>
</dbReference>
<accession>A0A811JT64</accession>
<dbReference type="InterPro" id="IPR000731">
    <property type="entry name" value="SSD"/>
</dbReference>
<keyword evidence="4 8" id="KW-0812">Transmembrane</keyword>
<sequence>MARFDCIERPLARAFHRYGAYVTTNPLPFIVFPILLTLALSTSLLSLEPLTDAIYLFTPSDAPSKMERQVIHDLWPLYNGSYIPGRAVTQSREVQVTVLARDGGNILEKPYSEAVLRLDNYISNRIKVHHEGKTYTYNNLCIHGRAKKCPGNKHVHLLSDLFQHGVNITYPTVRLGSVSGYIGSSLGGVKVSRGKNDSMILSSAQSWFMVYHLQFYPSNVSFLSGLWEKAFEKALKEYVDDPYITITFFHSQTLAEELKRNADSLIPRFVAAFVILMVFSLICNMSFIDNTPYIDWVLSKPILAILGVINAGMGILSAIGGINLLGMPYNDIVGVMPFLVVAVGTDNMFLMVAACRRTNRAHNVAERIGECMSDAAISMFITSLTDAFSFGIGTITSIPAVQIFCVYTAAAVVITFLYQITFFAGCLSLAIKWESQGLHCVTLNDTINDKEITRATGTERMFCLGSSFDPNPHNKENVKDTAAAKFFENVYSPILMAPMIRFLVVLWYILYVVFSIYGCMQLREGLEPVNLLVQDSYAIPHYHVLERYFWHYGASVQIVVNNAPNFTDPHERSQIKRVAHAFANTQHTIGDDSIQLWLNEMERYYNEELGLPIKDDQFYGLARHYFGARKSDYWSDDVKWAMNPDGVPYIRSFRFLVGLRNISTSVEQEDATFVLREVAARYPQYNITTFMPLWLFTDQYAIVVPNTIQNIVIAILVMILIAILLIPEPMCALWVALAIASIDVGVIGFMTLWDVKLDAISMITIIMSIGFSVDYSAHITYGYVMSKKRLTVDRIGEALGALGWPLTQGAISTILAVIVLADVPAYMIVTFFKTVFLAISLGLLHGLVFLPVTLSMFVRESCMTQQHQH</sequence>
<feature type="transmembrane region" description="Helical" evidence="8">
    <location>
        <begin position="404"/>
        <end position="431"/>
    </location>
</feature>
<dbReference type="Gene3D" id="1.20.1640.10">
    <property type="entry name" value="Multidrug efflux transporter AcrB transmembrane domain"/>
    <property type="match status" value="2"/>
</dbReference>
<name>A0A811JT64_9BILA</name>
<keyword evidence="3" id="KW-1003">Cell membrane</keyword>
<evidence type="ECO:0000256" key="6">
    <source>
        <dbReference type="ARBA" id="ARBA00023136"/>
    </source>
</evidence>
<keyword evidence="5 8" id="KW-1133">Transmembrane helix</keyword>
<dbReference type="EMBL" id="CAJFCW020000001">
    <property type="protein sequence ID" value="CAG9082607.1"/>
    <property type="molecule type" value="Genomic_DNA"/>
</dbReference>
<feature type="transmembrane region" description="Helical" evidence="8">
    <location>
        <begin position="269"/>
        <end position="287"/>
    </location>
</feature>
<comment type="similarity">
    <text evidence="2">Belongs to the patched family.</text>
</comment>
<evidence type="ECO:0000256" key="7">
    <source>
        <dbReference type="ARBA" id="ARBA00023180"/>
    </source>
</evidence>
<feature type="transmembrane region" description="Helical" evidence="8">
    <location>
        <begin position="835"/>
        <end position="858"/>
    </location>
</feature>
<dbReference type="SUPFAM" id="SSF82866">
    <property type="entry name" value="Multidrug efflux transporter AcrB transmembrane domain"/>
    <property type="match status" value="2"/>
</dbReference>
<dbReference type="Proteomes" id="UP000783686">
    <property type="component" value="Unassembled WGS sequence"/>
</dbReference>
<dbReference type="EMBL" id="CAJFDH010000001">
    <property type="protein sequence ID" value="CAD5206645.1"/>
    <property type="molecule type" value="Genomic_DNA"/>
</dbReference>
<feature type="transmembrane region" description="Helical" evidence="8">
    <location>
        <begin position="708"/>
        <end position="726"/>
    </location>
</feature>
<evidence type="ECO:0000256" key="4">
    <source>
        <dbReference type="ARBA" id="ARBA00022692"/>
    </source>
</evidence>
<dbReference type="FunFam" id="1.20.1640.10:FF:000013">
    <property type="entry name" value="PaTched Related family"/>
    <property type="match status" value="1"/>
</dbReference>
<dbReference type="PANTHER" id="PTHR10796">
    <property type="entry name" value="PATCHED-RELATED"/>
    <property type="match status" value="1"/>
</dbReference>
<proteinExistence type="inferred from homology"/>
<dbReference type="Proteomes" id="UP000614601">
    <property type="component" value="Unassembled WGS sequence"/>
</dbReference>
<dbReference type="Pfam" id="PF02460">
    <property type="entry name" value="Patched"/>
    <property type="match status" value="1"/>
</dbReference>
<feature type="transmembrane region" description="Helical" evidence="8">
    <location>
        <begin position="733"/>
        <end position="753"/>
    </location>
</feature>
<feature type="transmembrane region" description="Helical" evidence="8">
    <location>
        <begin position="302"/>
        <end position="325"/>
    </location>
</feature>
<dbReference type="InterPro" id="IPR003392">
    <property type="entry name" value="PTHD_SSD"/>
</dbReference>
<dbReference type="GO" id="GO:0006897">
    <property type="term" value="P:endocytosis"/>
    <property type="evidence" value="ECO:0007669"/>
    <property type="project" value="TreeGrafter"/>
</dbReference>
<dbReference type="PROSITE" id="PS50156">
    <property type="entry name" value="SSD"/>
    <property type="match status" value="1"/>
</dbReference>
<dbReference type="GO" id="GO:0005886">
    <property type="term" value="C:plasma membrane"/>
    <property type="evidence" value="ECO:0007669"/>
    <property type="project" value="UniProtKB-SubCell"/>
</dbReference>
<feature type="transmembrane region" description="Helical" evidence="8">
    <location>
        <begin position="27"/>
        <end position="47"/>
    </location>
</feature>
<feature type="transmembrane region" description="Helical" evidence="8">
    <location>
        <begin position="759"/>
        <end position="784"/>
    </location>
</feature>
<dbReference type="InterPro" id="IPR051697">
    <property type="entry name" value="Patched_domain-protein"/>
</dbReference>
<evidence type="ECO:0000256" key="8">
    <source>
        <dbReference type="SAM" id="Phobius"/>
    </source>
</evidence>
<feature type="transmembrane region" description="Helical" evidence="8">
    <location>
        <begin position="332"/>
        <end position="355"/>
    </location>
</feature>
<evidence type="ECO:0000256" key="3">
    <source>
        <dbReference type="ARBA" id="ARBA00022475"/>
    </source>
</evidence>
<organism evidence="10 11">
    <name type="scientific">Bursaphelenchus okinawaensis</name>
    <dbReference type="NCBI Taxonomy" id="465554"/>
    <lineage>
        <taxon>Eukaryota</taxon>
        <taxon>Metazoa</taxon>
        <taxon>Ecdysozoa</taxon>
        <taxon>Nematoda</taxon>
        <taxon>Chromadorea</taxon>
        <taxon>Rhabditida</taxon>
        <taxon>Tylenchina</taxon>
        <taxon>Tylenchomorpha</taxon>
        <taxon>Aphelenchoidea</taxon>
        <taxon>Aphelenchoididae</taxon>
        <taxon>Bursaphelenchus</taxon>
    </lineage>
</organism>
<evidence type="ECO:0000256" key="5">
    <source>
        <dbReference type="ARBA" id="ARBA00022989"/>
    </source>
</evidence>
<dbReference type="InterPro" id="IPR001036">
    <property type="entry name" value="Acrflvin-R"/>
</dbReference>
<comment type="subcellular location">
    <subcellularLocation>
        <location evidence="1">Cell membrane</location>
        <topology evidence="1">Multi-pass membrane protein</topology>
    </subcellularLocation>
</comment>
<evidence type="ECO:0000256" key="2">
    <source>
        <dbReference type="ARBA" id="ARBA00005585"/>
    </source>
</evidence>
<protein>
    <recommendedName>
        <fullName evidence="9">SSD domain-containing protein</fullName>
    </recommendedName>
</protein>
<dbReference type="PANTHER" id="PTHR10796:SF192">
    <property type="entry name" value="SSD DOMAIN-CONTAINING PROTEIN"/>
    <property type="match status" value="1"/>
</dbReference>
<feature type="transmembrane region" description="Helical" evidence="8">
    <location>
        <begin position="375"/>
        <end position="392"/>
    </location>
</feature>
<feature type="transmembrane region" description="Helical" evidence="8">
    <location>
        <begin position="805"/>
        <end position="829"/>
    </location>
</feature>
<dbReference type="PRINTS" id="PR00702">
    <property type="entry name" value="ACRIFLAVINRP"/>
</dbReference>
<dbReference type="OrthoDB" id="6510177at2759"/>
<dbReference type="AlphaFoldDB" id="A0A811JT64"/>
<dbReference type="GO" id="GO:0022857">
    <property type="term" value="F:transmembrane transporter activity"/>
    <property type="evidence" value="ECO:0007669"/>
    <property type="project" value="InterPro"/>
</dbReference>
<reference evidence="10" key="1">
    <citation type="submission" date="2020-09" db="EMBL/GenBank/DDBJ databases">
        <authorList>
            <person name="Kikuchi T."/>
        </authorList>
    </citation>
    <scope>NUCLEOTIDE SEQUENCE</scope>
    <source>
        <strain evidence="10">SH1</strain>
    </source>
</reference>
<evidence type="ECO:0000313" key="10">
    <source>
        <dbReference type="EMBL" id="CAD5206645.1"/>
    </source>
</evidence>
<gene>
    <name evidence="10" type="ORF">BOKJ2_LOCUS1329</name>
</gene>
<comment type="caution">
    <text evidence="10">The sequence shown here is derived from an EMBL/GenBank/DDBJ whole genome shotgun (WGS) entry which is preliminary data.</text>
</comment>
<feature type="domain" description="SSD" evidence="9">
    <location>
        <begin position="263"/>
        <end position="429"/>
    </location>
</feature>
<keyword evidence="11" id="KW-1185">Reference proteome</keyword>
<keyword evidence="6 8" id="KW-0472">Membrane</keyword>
<keyword evidence="7" id="KW-0325">Glycoprotein</keyword>
<evidence type="ECO:0000256" key="1">
    <source>
        <dbReference type="ARBA" id="ARBA00004651"/>
    </source>
</evidence>